<dbReference type="GO" id="GO:0034236">
    <property type="term" value="F:protein kinase A catalytic subunit binding"/>
    <property type="evidence" value="ECO:0007669"/>
    <property type="project" value="TreeGrafter"/>
</dbReference>
<feature type="domain" description="Cyclic nucleotide-binding" evidence="10">
    <location>
        <begin position="189"/>
        <end position="310"/>
    </location>
</feature>
<dbReference type="GO" id="GO:0030552">
    <property type="term" value="F:cAMP binding"/>
    <property type="evidence" value="ECO:0007669"/>
    <property type="project" value="UniProtKB-KW"/>
</dbReference>
<dbReference type="AlphaFoldDB" id="A0A7J6LZQ1"/>
<dbReference type="FunFam" id="2.60.120.10:FF:000039">
    <property type="entry name" value="cAMP-dependent protein kinase regulatory subunit"/>
    <property type="match status" value="1"/>
</dbReference>
<protein>
    <recommendedName>
        <fullName evidence="2">cAMP-dependent protein kinase regulatory subunit</fullName>
    </recommendedName>
</protein>
<gene>
    <name evidence="11" type="ORF">FOZ61_000487</name>
</gene>
<feature type="compositionally biased region" description="Acidic residues" evidence="9">
    <location>
        <begin position="116"/>
        <end position="132"/>
    </location>
</feature>
<dbReference type="PROSITE" id="PS50042">
    <property type="entry name" value="CNMP_BINDING_3"/>
    <property type="match status" value="2"/>
</dbReference>
<organism evidence="11 12">
    <name type="scientific">Perkinsus olseni</name>
    <name type="common">Perkinsus atlanticus</name>
    <dbReference type="NCBI Taxonomy" id="32597"/>
    <lineage>
        <taxon>Eukaryota</taxon>
        <taxon>Sar</taxon>
        <taxon>Alveolata</taxon>
        <taxon>Perkinsozoa</taxon>
        <taxon>Perkinsea</taxon>
        <taxon>Perkinsida</taxon>
        <taxon>Perkinsidae</taxon>
        <taxon>Perkinsus</taxon>
    </lineage>
</organism>
<feature type="region of interest" description="Disordered" evidence="9">
    <location>
        <begin position="93"/>
        <end position="145"/>
    </location>
</feature>
<dbReference type="InterPro" id="IPR000595">
    <property type="entry name" value="cNMP-bd_dom"/>
</dbReference>
<keyword evidence="3" id="KW-0597">Phosphoprotein</keyword>
<feature type="binding site" evidence="8">
    <location>
        <position position="393"/>
    </location>
    <ligand>
        <name>3',5'-cyclic AMP</name>
        <dbReference type="ChEBI" id="CHEBI:58165"/>
        <label>2</label>
    </ligand>
</feature>
<evidence type="ECO:0000256" key="5">
    <source>
        <dbReference type="ARBA" id="ARBA00022737"/>
    </source>
</evidence>
<dbReference type="CDD" id="cd22964">
    <property type="entry name" value="DD_CrRSP_unchar"/>
    <property type="match status" value="1"/>
</dbReference>
<keyword evidence="6 8" id="KW-0547">Nucleotide-binding</keyword>
<dbReference type="InterPro" id="IPR018488">
    <property type="entry name" value="cNMP-bd_CS"/>
</dbReference>
<dbReference type="SMART" id="SM00100">
    <property type="entry name" value="cNMP"/>
    <property type="match status" value="2"/>
</dbReference>
<evidence type="ECO:0000256" key="7">
    <source>
        <dbReference type="ARBA" id="ARBA00023149"/>
    </source>
</evidence>
<keyword evidence="5" id="KW-0677">Repeat</keyword>
<dbReference type="Gene3D" id="2.60.120.10">
    <property type="entry name" value="Jelly Rolls"/>
    <property type="match status" value="2"/>
</dbReference>
<feature type="compositionally biased region" description="Low complexity" evidence="9">
    <location>
        <begin position="49"/>
        <end position="67"/>
    </location>
</feature>
<dbReference type="InterPro" id="IPR014710">
    <property type="entry name" value="RmlC-like_jellyroll"/>
</dbReference>
<evidence type="ECO:0000256" key="3">
    <source>
        <dbReference type="ARBA" id="ARBA00022553"/>
    </source>
</evidence>
<dbReference type="PIRSF" id="PIRSF000548">
    <property type="entry name" value="PK_regulatory"/>
    <property type="match status" value="1"/>
</dbReference>
<evidence type="ECO:0000259" key="10">
    <source>
        <dbReference type="PROSITE" id="PS50042"/>
    </source>
</evidence>
<keyword evidence="4 8" id="KW-0116">cAMP-binding</keyword>
<dbReference type="EMBL" id="JABAHT010000109">
    <property type="protein sequence ID" value="KAF4664778.1"/>
    <property type="molecule type" value="Genomic_DNA"/>
</dbReference>
<dbReference type="OrthoDB" id="417078at2759"/>
<evidence type="ECO:0000256" key="6">
    <source>
        <dbReference type="ARBA" id="ARBA00022741"/>
    </source>
</evidence>
<feature type="binding site" evidence="8">
    <location>
        <position position="260"/>
    </location>
    <ligand>
        <name>3',5'-cyclic AMP</name>
        <dbReference type="ChEBI" id="CHEBI:58165"/>
        <label>1</label>
    </ligand>
</feature>
<dbReference type="SUPFAM" id="SSF47391">
    <property type="entry name" value="Dimerization-anchoring domain of cAMP-dependent PK regulatory subunit"/>
    <property type="match status" value="1"/>
</dbReference>
<proteinExistence type="inferred from homology"/>
<evidence type="ECO:0000256" key="2">
    <source>
        <dbReference type="ARBA" id="ARBA00020355"/>
    </source>
</evidence>
<feature type="binding site" evidence="8">
    <location>
        <position position="269"/>
    </location>
    <ligand>
        <name>3',5'-cyclic AMP</name>
        <dbReference type="ChEBI" id="CHEBI:58165"/>
        <label>1</label>
    </ligand>
</feature>
<dbReference type="PROSITE" id="PS00888">
    <property type="entry name" value="CNMP_BINDING_1"/>
    <property type="match status" value="2"/>
</dbReference>
<dbReference type="CDD" id="cd00038">
    <property type="entry name" value="CAP_ED"/>
    <property type="match status" value="2"/>
</dbReference>
<comment type="similarity">
    <text evidence="1">Belongs to the cAMP-dependent kinase regulatory chain family.</text>
</comment>
<name>A0A7J6LZQ1_PEROL</name>
<dbReference type="GO" id="GO:0005829">
    <property type="term" value="C:cytosol"/>
    <property type="evidence" value="ECO:0007669"/>
    <property type="project" value="TreeGrafter"/>
</dbReference>
<feature type="binding site" evidence="8">
    <location>
        <position position="384"/>
    </location>
    <ligand>
        <name>3',5'-cyclic AMP</name>
        <dbReference type="ChEBI" id="CHEBI:58165"/>
        <label>2</label>
    </ligand>
</feature>
<evidence type="ECO:0000256" key="8">
    <source>
        <dbReference type="PIRSR" id="PIRSR000548-1"/>
    </source>
</evidence>
<dbReference type="InterPro" id="IPR018490">
    <property type="entry name" value="cNMP-bd_dom_sf"/>
</dbReference>
<dbReference type="PANTHER" id="PTHR11635">
    <property type="entry name" value="CAMP-DEPENDENT PROTEIN KINASE REGULATORY CHAIN"/>
    <property type="match status" value="1"/>
</dbReference>
<reference evidence="11 12" key="1">
    <citation type="submission" date="2020-04" db="EMBL/GenBank/DDBJ databases">
        <title>Perkinsus olseni comparative genomics.</title>
        <authorList>
            <person name="Bogema D.R."/>
        </authorList>
    </citation>
    <scope>NUCLEOTIDE SEQUENCE [LARGE SCALE GENOMIC DNA]</scope>
    <source>
        <strain evidence="11">ATCC PRA-179</strain>
    </source>
</reference>
<feature type="region of interest" description="Disordered" evidence="9">
    <location>
        <begin position="49"/>
        <end position="71"/>
    </location>
</feature>
<dbReference type="SUPFAM" id="SSF51206">
    <property type="entry name" value="cAMP-binding domain-like"/>
    <property type="match status" value="2"/>
</dbReference>
<dbReference type="FunFam" id="2.60.120.10:FF:000006">
    <property type="entry name" value="cAMP-dependent protein kinase type I-alpha regulatory subunit"/>
    <property type="match status" value="1"/>
</dbReference>
<keyword evidence="7 8" id="KW-0114">cAMP</keyword>
<evidence type="ECO:0000313" key="11">
    <source>
        <dbReference type="EMBL" id="KAF4664778.1"/>
    </source>
</evidence>
<dbReference type="PROSITE" id="PS00889">
    <property type="entry name" value="CNMP_BINDING_2"/>
    <property type="match status" value="2"/>
</dbReference>
<dbReference type="PANTHER" id="PTHR11635:SF152">
    <property type="entry name" value="CAMP-DEPENDENT PROTEIN KINASE TYPE I REGULATORY SUBUNIT-RELATED"/>
    <property type="match status" value="1"/>
</dbReference>
<dbReference type="Proteomes" id="UP000570595">
    <property type="component" value="Unassembled WGS sequence"/>
</dbReference>
<evidence type="ECO:0000313" key="12">
    <source>
        <dbReference type="Proteomes" id="UP000570595"/>
    </source>
</evidence>
<comment type="caution">
    <text evidence="11">The sequence shown here is derived from an EMBL/GenBank/DDBJ whole genome shotgun (WGS) entry which is preliminary data.</text>
</comment>
<accession>A0A7J6LZQ1</accession>
<sequence length="432" mass="48257">MPPAEGHQEYIQKKINPVLENLVTQLLLERPEDPVPFMIQWLSDYSRTPAAAGPTTTTQGESSTSGEVARLQSEVESLRAYVKELEAKQSELEAEKAAAASSLPCAPSTTTKGEEDSADEDSSDDDDEDVVDELPPVPASYYHRGPRASVSAEAYGEWNKKRTDFVAPVYPKTEEQSARIRSVLNQSFLFMSVDEKSLDVVIGAMVEKVIEPGQRVINQGDDGDVLYVVESGELDCYKKLPGEEEEKLVKTCTEGDAFGELALLYNTLRAASVQARGRCVVWQLDRETFNHIVREAAASKREKHEAFLKSVPLLESMDSYERSKIADALRTENYKAGETIVRQGDTGDKFYMVEEGECTVYKVYVQDQEPKEVMHIRSGDYFGELALLSNDPRAATVKAKTDCQVLSLDRRSFKRLLGPLEDILKRNTARYE</sequence>
<evidence type="ECO:0000256" key="1">
    <source>
        <dbReference type="ARBA" id="ARBA00005753"/>
    </source>
</evidence>
<dbReference type="GO" id="GO:0004862">
    <property type="term" value="F:cAMP-dependent protein kinase inhibitor activity"/>
    <property type="evidence" value="ECO:0007669"/>
    <property type="project" value="TreeGrafter"/>
</dbReference>
<dbReference type="GO" id="GO:0033554">
    <property type="term" value="P:cellular response to stress"/>
    <property type="evidence" value="ECO:0007669"/>
    <property type="project" value="UniProtKB-ARBA"/>
</dbReference>
<evidence type="ECO:0000256" key="4">
    <source>
        <dbReference type="ARBA" id="ARBA00022566"/>
    </source>
</evidence>
<dbReference type="Pfam" id="PF00027">
    <property type="entry name" value="cNMP_binding"/>
    <property type="match status" value="2"/>
</dbReference>
<dbReference type="InterPro" id="IPR050503">
    <property type="entry name" value="cAMP-dep_PK_reg_su-like"/>
</dbReference>
<dbReference type="InterPro" id="IPR012198">
    <property type="entry name" value="cAMP_dep_PK_reg_su"/>
</dbReference>
<evidence type="ECO:0000256" key="9">
    <source>
        <dbReference type="SAM" id="MobiDB-lite"/>
    </source>
</evidence>
<feature type="domain" description="Cyclic nucleotide-binding" evidence="10">
    <location>
        <begin position="313"/>
        <end position="432"/>
    </location>
</feature>
<dbReference type="GO" id="GO:0005952">
    <property type="term" value="C:cAMP-dependent protein kinase complex"/>
    <property type="evidence" value="ECO:0007669"/>
    <property type="project" value="InterPro"/>
</dbReference>
<dbReference type="PRINTS" id="PR00103">
    <property type="entry name" value="CAMPKINASE"/>
</dbReference>